<evidence type="ECO:0000313" key="1">
    <source>
        <dbReference type="EMBL" id="KAI8423445.1"/>
    </source>
</evidence>
<comment type="caution">
    <text evidence="1">The sequence shown here is derived from an EMBL/GenBank/DDBJ whole genome shotgun (WGS) entry which is preliminary data.</text>
</comment>
<gene>
    <name evidence="1" type="ORF">MSG28_012577</name>
</gene>
<proteinExistence type="predicted"/>
<name>A0ACC0JHX0_CHOFU</name>
<accession>A0ACC0JHX0</accession>
<sequence>MNLAPTFEPERRGSRSRALERSLSYSEAIGNGSGRSSIEIPRMVETDVYNNEELKKQYRISQTYVEGKEIAFPSGITNYDTKVIPSTLSFGTESSQYSSEDEKGLVMTIDVETDSPRSNTVRNFSDASTQPLVSSNVTSYTTDNIYDTIEVEESVFNEHDTGISAHGYSTPYSKRKKKGLSHRRRHGRPTRSRRVVCKTGEENVPVRSNIPAKSIKYMRDIVNTVINAKWRFIILMMVVAHFIFWLTFAGIWYAVARSYSDDIGDGKDHCVIGTSSFAGLLMMSVETQMTIGYGVRYPSEECPEAIIVMVLEIVAGTALSGGLSSLLFTKLVRPNRHVSSVGFSKKATVCLRDGNLCLQFRVWDLLNLHMIDSTITAYMLKPIRTLEGEMVHNYIHQLKLKEARAFLLWPITVTHIIDAESPLFDFSAQDMMDYRFEIVVCLTGASKNMGTVTQSRTSYLSKEINWGYRFKNVLRYSRSNEAYMIIVEDLNTMEQVETPLCSAARLKNFEADIKSSEDLSIPTDPSPEDESLSKVMVAFSQSLTKNTSSVSGDQSLSRMPESLRSTPSLGPGGTQRSHGWNFRRIYPENVMSIQ</sequence>
<reference evidence="1 2" key="1">
    <citation type="journal article" date="2022" name="Genome Biol. Evol.">
        <title>The Spruce Budworm Genome: Reconstructing the Evolutionary History of Antifreeze Proteins.</title>
        <authorList>
            <person name="Beliveau C."/>
            <person name="Gagne P."/>
            <person name="Picq S."/>
            <person name="Vernygora O."/>
            <person name="Keeling C.I."/>
            <person name="Pinkney K."/>
            <person name="Doucet D."/>
            <person name="Wen F."/>
            <person name="Johnston J.S."/>
            <person name="Maaroufi H."/>
            <person name="Boyle B."/>
            <person name="Laroche J."/>
            <person name="Dewar K."/>
            <person name="Juretic N."/>
            <person name="Blackburn G."/>
            <person name="Nisole A."/>
            <person name="Brunet B."/>
            <person name="Brandao M."/>
            <person name="Lumley L."/>
            <person name="Duan J."/>
            <person name="Quan G."/>
            <person name="Lucarotti C.J."/>
            <person name="Roe A.D."/>
            <person name="Sperling F.A.H."/>
            <person name="Levesque R.C."/>
            <person name="Cusson M."/>
        </authorList>
    </citation>
    <scope>NUCLEOTIDE SEQUENCE [LARGE SCALE GENOMIC DNA]</scope>
    <source>
        <strain evidence="1">Glfc:IPQL:Cfum</strain>
    </source>
</reference>
<protein>
    <submittedName>
        <fullName evidence="1">Uncharacterized protein</fullName>
    </submittedName>
</protein>
<dbReference type="EMBL" id="CM046122">
    <property type="protein sequence ID" value="KAI8423445.1"/>
    <property type="molecule type" value="Genomic_DNA"/>
</dbReference>
<organism evidence="1 2">
    <name type="scientific">Choristoneura fumiferana</name>
    <name type="common">Spruce budworm moth</name>
    <name type="synonym">Archips fumiferana</name>
    <dbReference type="NCBI Taxonomy" id="7141"/>
    <lineage>
        <taxon>Eukaryota</taxon>
        <taxon>Metazoa</taxon>
        <taxon>Ecdysozoa</taxon>
        <taxon>Arthropoda</taxon>
        <taxon>Hexapoda</taxon>
        <taxon>Insecta</taxon>
        <taxon>Pterygota</taxon>
        <taxon>Neoptera</taxon>
        <taxon>Endopterygota</taxon>
        <taxon>Lepidoptera</taxon>
        <taxon>Glossata</taxon>
        <taxon>Ditrysia</taxon>
        <taxon>Tortricoidea</taxon>
        <taxon>Tortricidae</taxon>
        <taxon>Tortricinae</taxon>
        <taxon>Choristoneura</taxon>
    </lineage>
</organism>
<evidence type="ECO:0000313" key="2">
    <source>
        <dbReference type="Proteomes" id="UP001064048"/>
    </source>
</evidence>
<keyword evidence="2" id="KW-1185">Reference proteome</keyword>
<dbReference type="Proteomes" id="UP001064048">
    <property type="component" value="Chromosome 22"/>
</dbReference>